<dbReference type="Proteomes" id="UP000078544">
    <property type="component" value="Unassembled WGS sequence"/>
</dbReference>
<comment type="caution">
    <text evidence="5">The sequence shown here is derived from an EMBL/GenBank/DDBJ whole genome shotgun (WGS) entry which is preliminary data.</text>
</comment>
<proteinExistence type="predicted"/>
<evidence type="ECO:0000259" key="4">
    <source>
        <dbReference type="Pfam" id="PF01494"/>
    </source>
</evidence>
<dbReference type="GO" id="GO:0071949">
    <property type="term" value="F:FAD binding"/>
    <property type="evidence" value="ECO:0007669"/>
    <property type="project" value="InterPro"/>
</dbReference>
<dbReference type="PRINTS" id="PR00420">
    <property type="entry name" value="RNGMNOXGNASE"/>
</dbReference>
<dbReference type="SUPFAM" id="SSF51905">
    <property type="entry name" value="FAD/NAD(P)-binding domain"/>
    <property type="match status" value="1"/>
</dbReference>
<sequence length="461" mass="51632">MFPRCDFSYADLTDITPTWTFILSLTAQISEKDSWLKIQTQISRWSDYSQPDAIYARQHSLIRSHSATNQREQHVFPEVSIIGAGLAGYALALALDQRRIPVVVFGARPRHSTLAALSCFLQMHSGSSTRWVSTTSFGHGDTISNNCISVILTANCWKHMNSAMQKKKYGYQGLRIYRHVLIDQLVQALKERGVQVVYGRRFSRIVREAPSGVIFAFSDGSEARTTLLVGAWHSLDSITAAVPKSQLQLPDGYHIPVTITSDRGALVIAPQGPDGSEVLIGKQMRVSPPAEPLWERAFVADKKSAVRFLQSDNDAFPEFVKNAVAHIDEDKVNKWPFFVVPKPDSWTSDTGNVVVLGDAAHAIPPSAGQSINQALEDVYMLALVLAKREQIDLGVALTFWQKYRQERVDQVMELNATIDKRRMPRVEEAAEIDRKNEEGFALEWLYGSGFEAEVERWLANK</sequence>
<dbReference type="PANTHER" id="PTHR46720:SF1">
    <property type="entry name" value="HYDROXYLASE, PUTATIVE (AFU_ORTHOLOGUE AFUA_8G06050)-RELATED"/>
    <property type="match status" value="1"/>
</dbReference>
<evidence type="ECO:0000313" key="5">
    <source>
        <dbReference type="EMBL" id="KZZ92851.1"/>
    </source>
</evidence>
<dbReference type="InterPro" id="IPR002938">
    <property type="entry name" value="FAD-bd"/>
</dbReference>
<reference evidence="5 6" key="1">
    <citation type="journal article" date="2016" name="Genome Biol. Evol.">
        <title>Divergent and convergent evolution of fungal pathogenicity.</title>
        <authorList>
            <person name="Shang Y."/>
            <person name="Xiao G."/>
            <person name="Zheng P."/>
            <person name="Cen K."/>
            <person name="Zhan S."/>
            <person name="Wang C."/>
        </authorList>
    </citation>
    <scope>NUCLEOTIDE SEQUENCE [LARGE SCALE GENOMIC DNA]</scope>
    <source>
        <strain evidence="5 6">RCEF 2490</strain>
    </source>
</reference>
<dbReference type="InterPro" id="IPR036188">
    <property type="entry name" value="FAD/NAD-bd_sf"/>
</dbReference>
<keyword evidence="2" id="KW-0274">FAD</keyword>
<dbReference type="AlphaFoldDB" id="A0A167ZMB7"/>
<dbReference type="GO" id="GO:0044550">
    <property type="term" value="P:secondary metabolite biosynthetic process"/>
    <property type="evidence" value="ECO:0007669"/>
    <property type="project" value="TreeGrafter"/>
</dbReference>
<feature type="domain" description="FAD-binding" evidence="4">
    <location>
        <begin position="350"/>
        <end position="389"/>
    </location>
</feature>
<organism evidence="5 6">
    <name type="scientific">Moelleriella libera RCEF 2490</name>
    <dbReference type="NCBI Taxonomy" id="1081109"/>
    <lineage>
        <taxon>Eukaryota</taxon>
        <taxon>Fungi</taxon>
        <taxon>Dikarya</taxon>
        <taxon>Ascomycota</taxon>
        <taxon>Pezizomycotina</taxon>
        <taxon>Sordariomycetes</taxon>
        <taxon>Hypocreomycetidae</taxon>
        <taxon>Hypocreales</taxon>
        <taxon>Clavicipitaceae</taxon>
        <taxon>Moelleriella</taxon>
    </lineage>
</organism>
<dbReference type="PANTHER" id="PTHR46720">
    <property type="entry name" value="HYDROXYLASE, PUTATIVE (AFU_ORTHOLOGUE AFUA_3G01460)-RELATED"/>
    <property type="match status" value="1"/>
</dbReference>
<gene>
    <name evidence="5" type="ORF">AAL_05883</name>
</gene>
<dbReference type="OrthoDB" id="16820at2759"/>
<dbReference type="Pfam" id="PF01494">
    <property type="entry name" value="FAD_binding_3"/>
    <property type="match status" value="1"/>
</dbReference>
<evidence type="ECO:0000313" key="6">
    <source>
        <dbReference type="Proteomes" id="UP000078544"/>
    </source>
</evidence>
<dbReference type="EMBL" id="AZGY01000014">
    <property type="protein sequence ID" value="KZZ92851.1"/>
    <property type="molecule type" value="Genomic_DNA"/>
</dbReference>
<dbReference type="GO" id="GO:0016491">
    <property type="term" value="F:oxidoreductase activity"/>
    <property type="evidence" value="ECO:0007669"/>
    <property type="project" value="UniProtKB-KW"/>
</dbReference>
<evidence type="ECO:0000256" key="1">
    <source>
        <dbReference type="ARBA" id="ARBA00022630"/>
    </source>
</evidence>
<dbReference type="Gene3D" id="3.50.50.60">
    <property type="entry name" value="FAD/NAD(P)-binding domain"/>
    <property type="match status" value="2"/>
</dbReference>
<keyword evidence="3" id="KW-0560">Oxidoreductase</keyword>
<dbReference type="STRING" id="1081109.A0A167ZMB7"/>
<name>A0A167ZMB7_9HYPO</name>
<keyword evidence="1" id="KW-0285">Flavoprotein</keyword>
<protein>
    <submittedName>
        <fullName evidence="5">Aromatic-ring hydroxylase-like protein</fullName>
    </submittedName>
</protein>
<keyword evidence="6" id="KW-1185">Reference proteome</keyword>
<evidence type="ECO:0000256" key="3">
    <source>
        <dbReference type="ARBA" id="ARBA00023002"/>
    </source>
</evidence>
<evidence type="ECO:0000256" key="2">
    <source>
        <dbReference type="ARBA" id="ARBA00022827"/>
    </source>
</evidence>
<accession>A0A167ZMB7</accession>
<dbReference type="InterPro" id="IPR051104">
    <property type="entry name" value="FAD_monoxygenase"/>
</dbReference>